<reference evidence="8 9" key="1">
    <citation type="submission" date="2018-08" db="EMBL/GenBank/DDBJ databases">
        <title>Genomic investigation of the strawberry pathogen Phytophthora fragariae indicates pathogenicity is determined by transcriptional variation in three key races.</title>
        <authorList>
            <person name="Adams T.M."/>
            <person name="Armitage A.D."/>
            <person name="Sobczyk M.K."/>
            <person name="Bates H.J."/>
            <person name="Dunwell J.M."/>
            <person name="Nellist C.F."/>
            <person name="Harrison R.J."/>
        </authorList>
    </citation>
    <scope>NUCLEOTIDE SEQUENCE [LARGE SCALE GENOMIC DNA]</scope>
    <source>
        <strain evidence="8 9">SCRP333</strain>
    </source>
</reference>
<dbReference type="GO" id="GO:0016020">
    <property type="term" value="C:membrane"/>
    <property type="evidence" value="ECO:0007669"/>
    <property type="project" value="UniProtKB-SubCell"/>
</dbReference>
<feature type="transmembrane region" description="Helical" evidence="6">
    <location>
        <begin position="112"/>
        <end position="134"/>
    </location>
</feature>
<evidence type="ECO:0000313" key="8">
    <source>
        <dbReference type="EMBL" id="KAE9303551.1"/>
    </source>
</evidence>
<protein>
    <recommendedName>
        <fullName evidence="7">Major facilitator superfamily (MFS) profile domain-containing protein</fullName>
    </recommendedName>
</protein>
<feature type="transmembrane region" description="Helical" evidence="6">
    <location>
        <begin position="60"/>
        <end position="80"/>
    </location>
</feature>
<evidence type="ECO:0000259" key="7">
    <source>
        <dbReference type="PROSITE" id="PS50850"/>
    </source>
</evidence>
<evidence type="ECO:0000256" key="5">
    <source>
        <dbReference type="ARBA" id="ARBA00023136"/>
    </source>
</evidence>
<dbReference type="SUPFAM" id="SSF103473">
    <property type="entry name" value="MFS general substrate transporter"/>
    <property type="match status" value="1"/>
</dbReference>
<dbReference type="PROSITE" id="PS50850">
    <property type="entry name" value="MFS"/>
    <property type="match status" value="1"/>
</dbReference>
<dbReference type="EMBL" id="QXFT01002121">
    <property type="protein sequence ID" value="KAE9303551.1"/>
    <property type="molecule type" value="Genomic_DNA"/>
</dbReference>
<feature type="transmembrane region" description="Helical" evidence="6">
    <location>
        <begin position="383"/>
        <end position="403"/>
    </location>
</feature>
<dbReference type="InterPro" id="IPR005828">
    <property type="entry name" value="MFS_sugar_transport-like"/>
</dbReference>
<dbReference type="GO" id="GO:0022857">
    <property type="term" value="F:transmembrane transporter activity"/>
    <property type="evidence" value="ECO:0007669"/>
    <property type="project" value="InterPro"/>
</dbReference>
<dbReference type="Proteomes" id="UP000434957">
    <property type="component" value="Unassembled WGS sequence"/>
</dbReference>
<keyword evidence="3 6" id="KW-0812">Transmembrane</keyword>
<organism evidence="8 9">
    <name type="scientific">Phytophthora rubi</name>
    <dbReference type="NCBI Taxonomy" id="129364"/>
    <lineage>
        <taxon>Eukaryota</taxon>
        <taxon>Sar</taxon>
        <taxon>Stramenopiles</taxon>
        <taxon>Oomycota</taxon>
        <taxon>Peronosporomycetes</taxon>
        <taxon>Peronosporales</taxon>
        <taxon>Peronosporaceae</taxon>
        <taxon>Phytophthora</taxon>
    </lineage>
</organism>
<evidence type="ECO:0000256" key="6">
    <source>
        <dbReference type="SAM" id="Phobius"/>
    </source>
</evidence>
<feature type="domain" description="Major facilitator superfamily (MFS) profile" evidence="7">
    <location>
        <begin position="22"/>
        <end position="439"/>
    </location>
</feature>
<feature type="transmembrane region" description="Helical" evidence="6">
    <location>
        <begin position="146"/>
        <end position="168"/>
    </location>
</feature>
<accession>A0A6A4D8P5</accession>
<dbReference type="InterPro" id="IPR020846">
    <property type="entry name" value="MFS_dom"/>
</dbReference>
<feature type="transmembrane region" description="Helical" evidence="6">
    <location>
        <begin position="415"/>
        <end position="433"/>
    </location>
</feature>
<dbReference type="PROSITE" id="PS00217">
    <property type="entry name" value="SUGAR_TRANSPORT_2"/>
    <property type="match status" value="1"/>
</dbReference>
<evidence type="ECO:0000313" key="9">
    <source>
        <dbReference type="Proteomes" id="UP000434957"/>
    </source>
</evidence>
<name>A0A6A4D8P5_9STRA</name>
<sequence>MSTIRRRLDSLEAYPSWFFVRLLLLSGFSWSLNAAEYALYTLARRRVSKSVHMTTVAVESLGGGLFIGAVVGAPLFGHIAGIKGRRWALLLAKTLSLLGLVLSVMARRDVELISARILAGIGFGGELPVVTVLVHELTPKSMRSRVVALLHTFTGVGGIVGVALALMLEPRFGWRAAYLVLSGSIFCVGVLFYLLPESPRWLASSGRMPEAIQEVETLERAHRTRMIYDRAMVHDVSSLVTEDLETSVEIVKPSGHDSTVRLWTMWIVMELSGYALGVYVPVLISLWGFNMFSRWTTMVLLCFAQVAGSVLASMMLEEVGLKKLLFRCAASAALIVVILTHSPSNGPAVVIGTCAVSALLAASWSCVLVYAPANFSTEARGRGVGYAFGFSRLGAVIGAWLYPRMFNVWRMSVPAVAWVFAVLLVMVVLWVGLPVEHSNMAPKVGGLPDDDKTGSKIKLLIDERESPALLGRSHNKNE</sequence>
<feature type="transmembrane region" description="Helical" evidence="6">
    <location>
        <begin position="87"/>
        <end position="106"/>
    </location>
</feature>
<evidence type="ECO:0000256" key="1">
    <source>
        <dbReference type="ARBA" id="ARBA00004141"/>
    </source>
</evidence>
<dbReference type="PANTHER" id="PTHR23511">
    <property type="entry name" value="SYNAPTIC VESICLE GLYCOPROTEIN 2"/>
    <property type="match status" value="1"/>
</dbReference>
<gene>
    <name evidence="8" type="ORF">PR003_g21981</name>
</gene>
<evidence type="ECO:0000256" key="2">
    <source>
        <dbReference type="ARBA" id="ARBA00022448"/>
    </source>
</evidence>
<dbReference type="PANTHER" id="PTHR23511:SF5">
    <property type="entry name" value="MAJOR FACILITATOR-TYPE TRANSPORTER HXNZ-RELATED"/>
    <property type="match status" value="1"/>
</dbReference>
<proteinExistence type="predicted"/>
<dbReference type="Pfam" id="PF00083">
    <property type="entry name" value="Sugar_tr"/>
    <property type="match status" value="1"/>
</dbReference>
<comment type="caution">
    <text evidence="8">The sequence shown here is derived from an EMBL/GenBank/DDBJ whole genome shotgun (WGS) entry which is preliminary data.</text>
</comment>
<dbReference type="AlphaFoldDB" id="A0A6A4D8P5"/>
<feature type="transmembrane region" description="Helical" evidence="6">
    <location>
        <begin position="271"/>
        <end position="289"/>
    </location>
</feature>
<keyword evidence="9" id="KW-1185">Reference proteome</keyword>
<dbReference type="InterPro" id="IPR036259">
    <property type="entry name" value="MFS_trans_sf"/>
</dbReference>
<dbReference type="InterPro" id="IPR005829">
    <property type="entry name" value="Sugar_transporter_CS"/>
</dbReference>
<keyword evidence="4 6" id="KW-1133">Transmembrane helix</keyword>
<dbReference type="Gene3D" id="1.20.1250.20">
    <property type="entry name" value="MFS general substrate transporter like domains"/>
    <property type="match status" value="1"/>
</dbReference>
<feature type="transmembrane region" description="Helical" evidence="6">
    <location>
        <begin position="348"/>
        <end position="371"/>
    </location>
</feature>
<keyword evidence="2" id="KW-0813">Transport</keyword>
<evidence type="ECO:0000256" key="3">
    <source>
        <dbReference type="ARBA" id="ARBA00022692"/>
    </source>
</evidence>
<comment type="subcellular location">
    <subcellularLocation>
        <location evidence="1">Membrane</location>
        <topology evidence="1">Multi-pass membrane protein</topology>
    </subcellularLocation>
</comment>
<feature type="transmembrane region" description="Helical" evidence="6">
    <location>
        <begin position="324"/>
        <end position="342"/>
    </location>
</feature>
<feature type="transmembrane region" description="Helical" evidence="6">
    <location>
        <begin position="174"/>
        <end position="195"/>
    </location>
</feature>
<feature type="transmembrane region" description="Helical" evidence="6">
    <location>
        <begin position="20"/>
        <end position="40"/>
    </location>
</feature>
<feature type="transmembrane region" description="Helical" evidence="6">
    <location>
        <begin position="295"/>
        <end position="312"/>
    </location>
</feature>
<evidence type="ECO:0000256" key="4">
    <source>
        <dbReference type="ARBA" id="ARBA00022989"/>
    </source>
</evidence>
<keyword evidence="5 6" id="KW-0472">Membrane</keyword>